<dbReference type="PIRSF" id="PIRSF014753">
    <property type="entry name" value="UCP014753"/>
    <property type="match status" value="1"/>
</dbReference>
<sequence>MFRRKFLSFIPVTLATSVLLPKNLLVKEESKPKETRVKTNLRAYWVATMVKIAHPVLSNLSVGTLHKNMPVEINPNSNQDRSKFTHLEAFGRLLAGIAPWLELGADNSDEGKIREKYINLAQRSISNATDPNSPDFMNFTGGRHSQALVDSAFFAHGLLRAPNQLWHPLPKEVKVNVITAFKATRAITPGYNNWLLFMAMIEAFLLEVGEEGDLVRIEFAVNKHLEWYKGDGVYGDGKDFHFDYYNSFVIHPMMVKITEVLKKRSDQNASSYETALTRAVRYATIEERLISPEGSFPPVGRSLAYRFGAMQCLSMIAQMKKLPNEIDPAQVREGLSLVIKNMIEPSGTFDENGWLQIGFAGHQPHIAELYISTGSLYLCSVGMLPLGLPQTDAFWSNPPVDWTAKKAWSGVDISSDHAI</sequence>
<name>A0ABS1BJ63_9SPHI</name>
<protein>
    <submittedName>
        <fullName evidence="2">DUF2264 domain-containing protein</fullName>
    </submittedName>
</protein>
<organism evidence="2 3">
    <name type="scientific">Pedobacter segetis</name>
    <dbReference type="NCBI Taxonomy" id="2793069"/>
    <lineage>
        <taxon>Bacteria</taxon>
        <taxon>Pseudomonadati</taxon>
        <taxon>Bacteroidota</taxon>
        <taxon>Sphingobacteriia</taxon>
        <taxon>Sphingobacteriales</taxon>
        <taxon>Sphingobacteriaceae</taxon>
        <taxon>Pedobacter</taxon>
    </lineage>
</organism>
<dbReference type="InterPro" id="IPR016624">
    <property type="entry name" value="UCP014753"/>
</dbReference>
<dbReference type="InterPro" id="IPR049349">
    <property type="entry name" value="DUF2264_N"/>
</dbReference>
<dbReference type="Proteomes" id="UP000660024">
    <property type="component" value="Unassembled WGS sequence"/>
</dbReference>
<keyword evidence="3" id="KW-1185">Reference proteome</keyword>
<dbReference type="Pfam" id="PF10022">
    <property type="entry name" value="DUF2264"/>
    <property type="match status" value="1"/>
</dbReference>
<comment type="caution">
    <text evidence="2">The sequence shown here is derived from an EMBL/GenBank/DDBJ whole genome shotgun (WGS) entry which is preliminary data.</text>
</comment>
<reference evidence="2 3" key="1">
    <citation type="submission" date="2020-12" db="EMBL/GenBank/DDBJ databases">
        <title>Bacterial novel species Pedobacter sp. SD-b isolated from soil.</title>
        <authorList>
            <person name="Jung H.-Y."/>
        </authorList>
    </citation>
    <scope>NUCLEOTIDE SEQUENCE [LARGE SCALE GENOMIC DNA]</scope>
    <source>
        <strain evidence="2 3">SD-b</strain>
    </source>
</reference>
<dbReference type="PANTHER" id="PTHR35339:SF3">
    <property type="entry name" value="DUF2264 DOMAIN-CONTAINING PROTEIN"/>
    <property type="match status" value="1"/>
</dbReference>
<evidence type="ECO:0000313" key="3">
    <source>
        <dbReference type="Proteomes" id="UP000660024"/>
    </source>
</evidence>
<evidence type="ECO:0000313" key="2">
    <source>
        <dbReference type="EMBL" id="MBK0382892.1"/>
    </source>
</evidence>
<proteinExistence type="predicted"/>
<feature type="domain" description="DUF2264" evidence="1">
    <location>
        <begin position="42"/>
        <end position="402"/>
    </location>
</feature>
<dbReference type="EMBL" id="JAEHFY010000009">
    <property type="protein sequence ID" value="MBK0382892.1"/>
    <property type="molecule type" value="Genomic_DNA"/>
</dbReference>
<dbReference type="PANTHER" id="PTHR35339">
    <property type="entry name" value="LINALOOL DEHYDRATASE_ISOMERASE DOMAIN-CONTAINING PROTEIN"/>
    <property type="match status" value="1"/>
</dbReference>
<dbReference type="RefSeq" id="WP_200585687.1">
    <property type="nucleotide sequence ID" value="NZ_JAEHFY010000009.1"/>
</dbReference>
<accession>A0ABS1BJ63</accession>
<evidence type="ECO:0000259" key="1">
    <source>
        <dbReference type="Pfam" id="PF10022"/>
    </source>
</evidence>
<gene>
    <name evidence="2" type="ORF">I5M32_07960</name>
</gene>